<feature type="compositionally biased region" description="Acidic residues" evidence="1">
    <location>
        <begin position="716"/>
        <end position="728"/>
    </location>
</feature>
<dbReference type="EMBL" id="KQ964249">
    <property type="protein sequence ID" value="KXJ91879.1"/>
    <property type="molecule type" value="Genomic_DNA"/>
</dbReference>
<reference evidence="4" key="1">
    <citation type="submission" date="2016-02" db="EMBL/GenBank/DDBJ databases">
        <title>Draft genome sequence of Microdochium bolleyi, a fungal endophyte of beachgrass.</title>
        <authorList>
            <consortium name="DOE Joint Genome Institute"/>
            <person name="David A.S."/>
            <person name="May G."/>
            <person name="Haridas S."/>
            <person name="Lim J."/>
            <person name="Wang M."/>
            <person name="Labutti K."/>
            <person name="Lipzen A."/>
            <person name="Barry K."/>
            <person name="Grigoriev I.V."/>
        </authorList>
    </citation>
    <scope>NUCLEOTIDE SEQUENCE [LARGE SCALE GENOMIC DNA]</scope>
    <source>
        <strain evidence="4">J235TASD1</strain>
    </source>
</reference>
<dbReference type="AlphaFoldDB" id="A0A136J463"/>
<dbReference type="InterPro" id="IPR052895">
    <property type="entry name" value="HetReg/Transcr_Mod"/>
</dbReference>
<evidence type="ECO:0000313" key="3">
    <source>
        <dbReference type="EMBL" id="KXJ91879.1"/>
    </source>
</evidence>
<evidence type="ECO:0000256" key="1">
    <source>
        <dbReference type="SAM" id="MobiDB-lite"/>
    </source>
</evidence>
<protein>
    <submittedName>
        <fullName evidence="3">Heterokaryon incompatibility protein-domain-containing protein</fullName>
    </submittedName>
</protein>
<evidence type="ECO:0000259" key="2">
    <source>
        <dbReference type="Pfam" id="PF06985"/>
    </source>
</evidence>
<feature type="region of interest" description="Disordered" evidence="1">
    <location>
        <begin position="716"/>
        <end position="735"/>
    </location>
</feature>
<dbReference type="InParanoid" id="A0A136J463"/>
<feature type="domain" description="Heterokaryon incompatibility" evidence="2">
    <location>
        <begin position="80"/>
        <end position="252"/>
    </location>
</feature>
<accession>A0A136J463</accession>
<sequence>MLDTRDPWLAFLRSKIAWYWTRFLSLVRTPPRLLLSPWYTYRPLDDDGHSVRLLHLYPGLGPLRLGLKIVNLDNPKEAQYEAISYAWGDATLTESVYCDGRRLDIPASLYAALRQLRPAAASDAAGNQASVAPRVLWADAICINQRDKLEKNHQVALMGRIYTKPTSVLIWLGPDTDDLEGVGESIDQVRKLLPRETYDAQELVEISQQYYHDLGNLRQEGRTKEHFHYHDWTTINNLLCRPWYDRKWIIQEVLMAPNHVPRVLISGDLELPWENLASLGYVLASYGLSISACGLSLLYGYPEKVSSFYKANMRPSMMLFNAQIIKVIQKYRGKGTLLDVVIGTGLFASSDPRDQVYSLLSLGNHHPDFKADYRLSPKQVCMRFAASTLVQDQNLKCLAIAPHRTFTTPASPGASVQSDEEPELPSWVPDLTLPSYINPLPSYSIRAPLFSAGIRDPELPLTYRVATSTDGRVLHLRGRIVDTIGDFARCFLFVPTPTEEEILPKKGYMSRIRMRWREWFHELQRLAFPVPPGLEAESPAAETAAAAASNSTITATITTTTTTTTEHEEPADPQALPKFQIPLSPQQAHYRSQPLDLRRKFALTLLCGCVGMRDPVPPPVLDTFIEYMNYNTDVFSTPATYMWRDEQPELRTRLITHGGLIEGSLNSMAMTRKFCTTEAGRWGQVRLEARKGDLVCVITGAEVPYVLRPVEEVGDGGDDVVDQVGEEDGASRSGQRRQRYTLIGECYLTDMMHGEALADDRYPEVEIDLV</sequence>
<dbReference type="PANTHER" id="PTHR24148:SF64">
    <property type="entry name" value="HETEROKARYON INCOMPATIBILITY DOMAIN-CONTAINING PROTEIN"/>
    <property type="match status" value="1"/>
</dbReference>
<dbReference type="InterPro" id="IPR010730">
    <property type="entry name" value="HET"/>
</dbReference>
<name>A0A136J463_9PEZI</name>
<keyword evidence="4" id="KW-1185">Reference proteome</keyword>
<proteinExistence type="predicted"/>
<dbReference type="PANTHER" id="PTHR24148">
    <property type="entry name" value="ANKYRIN REPEAT DOMAIN-CONTAINING PROTEIN 39 HOMOLOG-RELATED"/>
    <property type="match status" value="1"/>
</dbReference>
<evidence type="ECO:0000313" key="4">
    <source>
        <dbReference type="Proteomes" id="UP000070501"/>
    </source>
</evidence>
<dbReference type="STRING" id="196109.A0A136J463"/>
<dbReference type="Proteomes" id="UP000070501">
    <property type="component" value="Unassembled WGS sequence"/>
</dbReference>
<gene>
    <name evidence="3" type="ORF">Micbo1qcDRAFT_194875</name>
</gene>
<dbReference type="OrthoDB" id="2157530at2759"/>
<organism evidence="3 4">
    <name type="scientific">Microdochium bolleyi</name>
    <dbReference type="NCBI Taxonomy" id="196109"/>
    <lineage>
        <taxon>Eukaryota</taxon>
        <taxon>Fungi</taxon>
        <taxon>Dikarya</taxon>
        <taxon>Ascomycota</taxon>
        <taxon>Pezizomycotina</taxon>
        <taxon>Sordariomycetes</taxon>
        <taxon>Xylariomycetidae</taxon>
        <taxon>Xylariales</taxon>
        <taxon>Microdochiaceae</taxon>
        <taxon>Microdochium</taxon>
    </lineage>
</organism>
<dbReference type="Pfam" id="PF06985">
    <property type="entry name" value="HET"/>
    <property type="match status" value="1"/>
</dbReference>